<evidence type="ECO:0000313" key="12">
    <source>
        <dbReference type="EMBL" id="MCG4961826.1"/>
    </source>
</evidence>
<feature type="transmembrane region" description="Helical" evidence="10">
    <location>
        <begin position="1001"/>
        <end position="1027"/>
    </location>
</feature>
<feature type="transmembrane region" description="Helical" evidence="10">
    <location>
        <begin position="368"/>
        <end position="390"/>
    </location>
</feature>
<feature type="transmembrane region" description="Helical" evidence="10">
    <location>
        <begin position="537"/>
        <end position="555"/>
    </location>
</feature>
<evidence type="ECO:0000256" key="4">
    <source>
        <dbReference type="ARBA" id="ARBA00022475"/>
    </source>
</evidence>
<dbReference type="NCBIfam" id="TIGR00915">
    <property type="entry name" value="2A0602"/>
    <property type="match status" value="1"/>
</dbReference>
<evidence type="ECO:0000256" key="9">
    <source>
        <dbReference type="SAM" id="MobiDB-lite"/>
    </source>
</evidence>
<dbReference type="InterPro" id="IPR000731">
    <property type="entry name" value="SSD"/>
</dbReference>
<keyword evidence="3" id="KW-0813">Transport</keyword>
<dbReference type="Proteomes" id="UP000284434">
    <property type="component" value="Unassembled WGS sequence"/>
</dbReference>
<evidence type="ECO:0000313" key="13">
    <source>
        <dbReference type="EMBL" id="RGV30405.1"/>
    </source>
</evidence>
<dbReference type="InterPro" id="IPR004764">
    <property type="entry name" value="MdtF-like"/>
</dbReference>
<evidence type="ECO:0000256" key="3">
    <source>
        <dbReference type="ARBA" id="ARBA00022448"/>
    </source>
</evidence>
<dbReference type="EMBL" id="QRYW01000002">
    <property type="protein sequence ID" value="RGV30405.1"/>
    <property type="molecule type" value="Genomic_DNA"/>
</dbReference>
<dbReference type="FunFam" id="1.20.1640.10:FF:000001">
    <property type="entry name" value="Efflux pump membrane transporter"/>
    <property type="match status" value="1"/>
</dbReference>
<evidence type="ECO:0000256" key="8">
    <source>
        <dbReference type="ARBA" id="ARBA00023136"/>
    </source>
</evidence>
<dbReference type="Proteomes" id="UP001199750">
    <property type="component" value="Unassembled WGS sequence"/>
</dbReference>
<dbReference type="PRINTS" id="PR00702">
    <property type="entry name" value="ACRIFLAVINRP"/>
</dbReference>
<keyword evidence="5" id="KW-0997">Cell inner membrane</keyword>
<dbReference type="EMBL" id="QSCO01000007">
    <property type="protein sequence ID" value="RGY07817.1"/>
    <property type="molecule type" value="Genomic_DNA"/>
</dbReference>
<dbReference type="SUPFAM" id="SSF82714">
    <property type="entry name" value="Multidrug efflux transporter AcrB TolC docking domain, DN and DC subdomains"/>
    <property type="match status" value="2"/>
</dbReference>
<evidence type="ECO:0000259" key="11">
    <source>
        <dbReference type="PROSITE" id="PS50156"/>
    </source>
</evidence>
<dbReference type="PANTHER" id="PTHR32063">
    <property type="match status" value="1"/>
</dbReference>
<accession>A0A3D4ZAY2</accession>
<dbReference type="FunFam" id="3.30.70.1430:FF:000001">
    <property type="entry name" value="Efflux pump membrane transporter"/>
    <property type="match status" value="1"/>
</dbReference>
<keyword evidence="4" id="KW-1003">Cell membrane</keyword>
<organism evidence="14 16">
    <name type="scientific">Odoribacter splanchnicus</name>
    <dbReference type="NCBI Taxonomy" id="28118"/>
    <lineage>
        <taxon>Bacteria</taxon>
        <taxon>Pseudomonadati</taxon>
        <taxon>Bacteroidota</taxon>
        <taxon>Bacteroidia</taxon>
        <taxon>Bacteroidales</taxon>
        <taxon>Odoribacteraceae</taxon>
        <taxon>Odoribacter</taxon>
    </lineage>
</organism>
<dbReference type="Gene3D" id="1.20.1640.10">
    <property type="entry name" value="Multidrug efflux transporter AcrB transmembrane domain"/>
    <property type="match status" value="2"/>
</dbReference>
<evidence type="ECO:0000256" key="5">
    <source>
        <dbReference type="ARBA" id="ARBA00022519"/>
    </source>
</evidence>
<feature type="transmembrane region" description="Helical" evidence="10">
    <location>
        <begin position="873"/>
        <end position="891"/>
    </location>
</feature>
<dbReference type="AlphaFoldDB" id="A0A3D4ZAY2"/>
<feature type="domain" description="SSD" evidence="11">
    <location>
        <begin position="371"/>
        <end position="498"/>
    </location>
</feature>
<evidence type="ECO:0000256" key="6">
    <source>
        <dbReference type="ARBA" id="ARBA00022692"/>
    </source>
</evidence>
<keyword evidence="6 10" id="KW-0812">Transmembrane</keyword>
<dbReference type="GeneID" id="61275470"/>
<dbReference type="GO" id="GO:0042910">
    <property type="term" value="F:xenobiotic transmembrane transporter activity"/>
    <property type="evidence" value="ECO:0007669"/>
    <property type="project" value="TreeGrafter"/>
</dbReference>
<comment type="similarity">
    <text evidence="2">Belongs to the resistance-nodulation-cell division (RND) (TC 2.A.6) family.</text>
</comment>
<dbReference type="SUPFAM" id="SSF82866">
    <property type="entry name" value="Multidrug efflux transporter AcrB transmembrane domain"/>
    <property type="match status" value="2"/>
</dbReference>
<dbReference type="PANTHER" id="PTHR32063:SF11">
    <property type="entry name" value="CATION OR DRUG EFFLUX SYSTEM PROTEIN"/>
    <property type="match status" value="1"/>
</dbReference>
<dbReference type="EMBL" id="JAKNDN010000047">
    <property type="protein sequence ID" value="MCG4961826.1"/>
    <property type="molecule type" value="Genomic_DNA"/>
</dbReference>
<evidence type="ECO:0000313" key="16">
    <source>
        <dbReference type="Proteomes" id="UP000284434"/>
    </source>
</evidence>
<evidence type="ECO:0000256" key="10">
    <source>
        <dbReference type="SAM" id="Phobius"/>
    </source>
</evidence>
<dbReference type="Gene3D" id="3.30.70.1440">
    <property type="entry name" value="Multidrug efflux transporter AcrB pore domain"/>
    <property type="match status" value="1"/>
</dbReference>
<dbReference type="NCBIfam" id="NF000282">
    <property type="entry name" value="RND_permease_1"/>
    <property type="match status" value="1"/>
</dbReference>
<dbReference type="Gene3D" id="3.30.70.1430">
    <property type="entry name" value="Multidrug efflux transporter AcrB pore domain"/>
    <property type="match status" value="2"/>
</dbReference>
<feature type="transmembrane region" description="Helical" evidence="10">
    <location>
        <begin position="968"/>
        <end position="989"/>
    </location>
</feature>
<dbReference type="Gene3D" id="3.30.2090.10">
    <property type="entry name" value="Multidrug efflux transporter AcrB TolC docking domain, DN and DC subdomains"/>
    <property type="match status" value="2"/>
</dbReference>
<feature type="region of interest" description="Disordered" evidence="9">
    <location>
        <begin position="1036"/>
        <end position="1061"/>
    </location>
</feature>
<protein>
    <submittedName>
        <fullName evidence="14">Multidrug efflux RND transporter permease subunit</fullName>
    </submittedName>
</protein>
<comment type="subcellular location">
    <subcellularLocation>
        <location evidence="1">Cell inner membrane</location>
        <topology evidence="1">Multi-pass membrane protein</topology>
    </subcellularLocation>
</comment>
<name>A0A3D4ZAY2_9BACT</name>
<dbReference type="GO" id="GO:0009636">
    <property type="term" value="P:response to toxic substance"/>
    <property type="evidence" value="ECO:0007669"/>
    <property type="project" value="UniProtKB-ARBA"/>
</dbReference>
<keyword evidence="8 10" id="KW-0472">Membrane</keyword>
<evidence type="ECO:0000313" key="15">
    <source>
        <dbReference type="Proteomes" id="UP000283426"/>
    </source>
</evidence>
<gene>
    <name evidence="13" type="ORF">DWW24_01660</name>
    <name evidence="14" type="ORF">DXA53_06855</name>
    <name evidence="12" type="ORF">L0P03_18570</name>
</gene>
<dbReference type="PROSITE" id="PS50156">
    <property type="entry name" value="SSD"/>
    <property type="match status" value="1"/>
</dbReference>
<dbReference type="Pfam" id="PF00873">
    <property type="entry name" value="ACR_tran"/>
    <property type="match status" value="1"/>
</dbReference>
<reference evidence="15 16" key="1">
    <citation type="submission" date="2018-08" db="EMBL/GenBank/DDBJ databases">
        <title>A genome reference for cultivated species of the human gut microbiota.</title>
        <authorList>
            <person name="Zou Y."/>
            <person name="Xue W."/>
            <person name="Luo G."/>
        </authorList>
    </citation>
    <scope>NUCLEOTIDE SEQUENCE [LARGE SCALE GENOMIC DNA]</scope>
    <source>
        <strain evidence="13 15">AF14-6AC</strain>
        <strain evidence="14 16">OF03-11</strain>
    </source>
</reference>
<evidence type="ECO:0000256" key="1">
    <source>
        <dbReference type="ARBA" id="ARBA00004429"/>
    </source>
</evidence>
<evidence type="ECO:0000313" key="14">
    <source>
        <dbReference type="EMBL" id="RGY07817.1"/>
    </source>
</evidence>
<dbReference type="OMA" id="WFNARFD"/>
<sequence length="1061" mass="115892">MFSTFFINRPIFATVLSILIVIAGLVSLRGLPVEQYPTITPPTVVVRASYPGANASTIADMVGTPIEQQVNGVEGMLYMSSTSSSTGSYQLTITFEVGTDLDMATVLVENRVNMALSTLPQEVTQIGVTTTKESTNVVMFLSLTSDSPQYDALFLSNYAALNITNELGRVKGVGNVGLFGMGKYSMRIWLDPDQLTIRGITPADIVSAIQGQNIQVTAGSVGSEPLVRKEAYQYTLETKGLLIDEEEFGNIIVKALPDGKYLRIRDLATIELGRESYSSTATLKGGAVAAIAVYQLPGANALDVAQRVKKEMDKLASYFPEGVQYSVTLDTTEFINASISGIYETLITAFILVLLVILIFLQNWRAMLIPLITIPVSLVGTFTFMAMLGFSINTLTLFGLVLAIGLVVDDAIIIVENSYRLIETGRYPTVKEAVIQAMKEVSGAVVGIVLVLLAVFIPTAFIGGITGQLYKQFALTIAISTVISGFNALTLSPALCALFLKPKQPAKFFLFKAFNRFFEKTNHGYTWVITHFMRKSLMTFIVFLILSVLAFWGFIKWPRTFIPEEDQGYFIAFMQLTDGASSSQTATALQKASAVLNQMEGIETYITINGFSMMSNANASNAATLFVMLKNWDQRKSPQLSAQSLVNQFNGMAYEAIPEARTFAVLPPAIPGLGESSGFEVMLEDINSYGPQELQRMTDELMLAGNETPGLSTVQSMFSASVPQYYLNIDRNKVELMQIPLSEVFNTIGTYLGSTYVNNFVKFGRTYQVKVEGAPDSRALVTDLRLLNVRNSKGDMIPLSAFTTIETRIGAESLTKYNTYVSALISGAAADGYSSGEALNIMAKLIREKVGRSFGYEWTSMAYQEENASSSTSIIFILAIVVAFLILAAQYESWTDPFAVIMGLPIALLGVVIGVMVMNLPISVYTQIGVVLLIALAAKNAILIVEFARDYRAAGKSTEESAIEGGRVRLRPILMTSFAFILGTFPLVISTGAGASSRISLGIAVFAGMLMTSLVGTLFIPNFYLMMESLHERFTRKKKKDKDTEENLPAVYEEQLPMKRE</sequence>
<feature type="transmembrane region" description="Helical" evidence="10">
    <location>
        <begin position="898"/>
        <end position="918"/>
    </location>
</feature>
<dbReference type="GO" id="GO:0005886">
    <property type="term" value="C:plasma membrane"/>
    <property type="evidence" value="ECO:0007669"/>
    <property type="project" value="UniProtKB-SubCell"/>
</dbReference>
<proteinExistence type="inferred from homology"/>
<evidence type="ECO:0000256" key="2">
    <source>
        <dbReference type="ARBA" id="ARBA00010942"/>
    </source>
</evidence>
<feature type="transmembrane region" description="Helical" evidence="10">
    <location>
        <begin position="441"/>
        <end position="461"/>
    </location>
</feature>
<evidence type="ECO:0000256" key="7">
    <source>
        <dbReference type="ARBA" id="ARBA00022989"/>
    </source>
</evidence>
<dbReference type="RefSeq" id="WP_013612427.1">
    <property type="nucleotide sequence ID" value="NZ_JABWDG010000051.1"/>
</dbReference>
<dbReference type="InterPro" id="IPR001036">
    <property type="entry name" value="Acrflvin-R"/>
</dbReference>
<dbReference type="SUPFAM" id="SSF82693">
    <property type="entry name" value="Multidrug efflux transporter AcrB pore domain, PN1, PN2, PC1 and PC2 subdomains"/>
    <property type="match status" value="4"/>
</dbReference>
<keyword evidence="7 10" id="KW-1133">Transmembrane helix</keyword>
<feature type="transmembrane region" description="Helical" evidence="10">
    <location>
        <begin position="924"/>
        <end position="947"/>
    </location>
</feature>
<feature type="transmembrane region" description="Helical" evidence="10">
    <location>
        <begin position="396"/>
        <end position="415"/>
    </location>
</feature>
<dbReference type="InterPro" id="IPR027463">
    <property type="entry name" value="AcrB_DN_DC_subdom"/>
</dbReference>
<reference evidence="12" key="2">
    <citation type="submission" date="2022-01" db="EMBL/GenBank/DDBJ databases">
        <title>Collection of gut derived symbiotic bacterial strains cultured from healthy donors.</title>
        <authorList>
            <person name="Lin H."/>
            <person name="Kohout C."/>
            <person name="Waligurski E."/>
            <person name="Pamer E.G."/>
        </authorList>
    </citation>
    <scope>NUCLEOTIDE SEQUENCE</scope>
    <source>
        <strain evidence="12">DFI.1.149</strain>
    </source>
</reference>
<dbReference type="Proteomes" id="UP000283426">
    <property type="component" value="Unassembled WGS sequence"/>
</dbReference>
<feature type="transmembrane region" description="Helical" evidence="10">
    <location>
        <begin position="341"/>
        <end position="361"/>
    </location>
</feature>
<dbReference type="GO" id="GO:0015562">
    <property type="term" value="F:efflux transmembrane transporter activity"/>
    <property type="evidence" value="ECO:0007669"/>
    <property type="project" value="InterPro"/>
</dbReference>
<comment type="caution">
    <text evidence="14">The sequence shown here is derived from an EMBL/GenBank/DDBJ whole genome shotgun (WGS) entry which is preliminary data.</text>
</comment>
<feature type="transmembrane region" description="Helical" evidence="10">
    <location>
        <begin position="473"/>
        <end position="500"/>
    </location>
</feature>
<dbReference type="Gene3D" id="3.30.70.1320">
    <property type="entry name" value="Multidrug efflux transporter AcrB pore domain like"/>
    <property type="match status" value="1"/>
</dbReference>